<organism evidence="1 2">
    <name type="scientific">Ridgeia piscesae</name>
    <name type="common">Tubeworm</name>
    <dbReference type="NCBI Taxonomy" id="27915"/>
    <lineage>
        <taxon>Eukaryota</taxon>
        <taxon>Metazoa</taxon>
        <taxon>Spiralia</taxon>
        <taxon>Lophotrochozoa</taxon>
        <taxon>Annelida</taxon>
        <taxon>Polychaeta</taxon>
        <taxon>Sedentaria</taxon>
        <taxon>Canalipalpata</taxon>
        <taxon>Sabellida</taxon>
        <taxon>Siboglinidae</taxon>
        <taxon>Ridgeia</taxon>
    </lineage>
</organism>
<sequence>MLCIFSAEWATSALSSANNSSLINIRVVLVFALKCATLNRSALCLDCM</sequence>
<gene>
    <name evidence="1" type="ORF">NP493_898g00063</name>
</gene>
<dbReference type="EMBL" id="JAODUO010000906">
    <property type="protein sequence ID" value="KAK2173072.1"/>
    <property type="molecule type" value="Genomic_DNA"/>
</dbReference>
<accession>A0AAD9KKX0</accession>
<reference evidence="1" key="1">
    <citation type="journal article" date="2023" name="Mol. Biol. Evol.">
        <title>Third-Generation Sequencing Reveals the Adaptive Role of the Epigenome in Three Deep-Sea Polychaetes.</title>
        <authorList>
            <person name="Perez M."/>
            <person name="Aroh O."/>
            <person name="Sun Y."/>
            <person name="Lan Y."/>
            <person name="Juniper S.K."/>
            <person name="Young C.R."/>
            <person name="Angers B."/>
            <person name="Qian P.Y."/>
        </authorList>
    </citation>
    <scope>NUCLEOTIDE SEQUENCE</scope>
    <source>
        <strain evidence="1">R07B-5</strain>
    </source>
</reference>
<evidence type="ECO:0000313" key="2">
    <source>
        <dbReference type="Proteomes" id="UP001209878"/>
    </source>
</evidence>
<comment type="caution">
    <text evidence="1">The sequence shown here is derived from an EMBL/GenBank/DDBJ whole genome shotgun (WGS) entry which is preliminary data.</text>
</comment>
<proteinExistence type="predicted"/>
<evidence type="ECO:0000313" key="1">
    <source>
        <dbReference type="EMBL" id="KAK2173072.1"/>
    </source>
</evidence>
<keyword evidence="2" id="KW-1185">Reference proteome</keyword>
<name>A0AAD9KKX0_RIDPI</name>
<dbReference type="AlphaFoldDB" id="A0AAD9KKX0"/>
<dbReference type="Proteomes" id="UP001209878">
    <property type="component" value="Unassembled WGS sequence"/>
</dbReference>
<protein>
    <submittedName>
        <fullName evidence="1">Uncharacterized protein</fullName>
    </submittedName>
</protein>